<dbReference type="Gramene" id="OMO94738">
    <property type="protein sequence ID" value="OMO94738"/>
    <property type="gene ID" value="CCACVL1_05856"/>
</dbReference>
<dbReference type="AlphaFoldDB" id="A0A1R3JIQ2"/>
<reference evidence="1 2" key="1">
    <citation type="submission" date="2013-09" db="EMBL/GenBank/DDBJ databases">
        <title>Corchorus capsularis genome sequencing.</title>
        <authorList>
            <person name="Alam M."/>
            <person name="Haque M.S."/>
            <person name="Islam M.S."/>
            <person name="Emdad E.M."/>
            <person name="Islam M.M."/>
            <person name="Ahmed B."/>
            <person name="Halim A."/>
            <person name="Hossen Q.M.M."/>
            <person name="Hossain M.Z."/>
            <person name="Ahmed R."/>
            <person name="Khan M.M."/>
            <person name="Islam R."/>
            <person name="Rashid M.M."/>
            <person name="Khan S.A."/>
            <person name="Rahman M.S."/>
            <person name="Alam M."/>
        </authorList>
    </citation>
    <scope>NUCLEOTIDE SEQUENCE [LARGE SCALE GENOMIC DNA]</scope>
    <source>
        <strain evidence="2">cv. CVL-1</strain>
        <tissue evidence="1">Whole seedling</tissue>
    </source>
</reference>
<accession>A0A1R3JIQ2</accession>
<gene>
    <name evidence="1" type="ORF">CCACVL1_05856</name>
</gene>
<dbReference type="EMBL" id="AWWV01007787">
    <property type="protein sequence ID" value="OMO94738.1"/>
    <property type="molecule type" value="Genomic_DNA"/>
</dbReference>
<evidence type="ECO:0000313" key="2">
    <source>
        <dbReference type="Proteomes" id="UP000188268"/>
    </source>
</evidence>
<evidence type="ECO:0000313" key="1">
    <source>
        <dbReference type="EMBL" id="OMO94738.1"/>
    </source>
</evidence>
<keyword evidence="2" id="KW-1185">Reference proteome</keyword>
<dbReference type="Proteomes" id="UP000188268">
    <property type="component" value="Unassembled WGS sequence"/>
</dbReference>
<protein>
    <submittedName>
        <fullName evidence="1">Uncharacterized protein</fullName>
    </submittedName>
</protein>
<comment type="caution">
    <text evidence="1">The sequence shown here is derived from an EMBL/GenBank/DDBJ whole genome shotgun (WGS) entry which is preliminary data.</text>
</comment>
<sequence length="27" mass="2890">MTGKLNVDGAVKCPACFELRAQEAQPI</sequence>
<organism evidence="1 2">
    <name type="scientific">Corchorus capsularis</name>
    <name type="common">Jute</name>
    <dbReference type="NCBI Taxonomy" id="210143"/>
    <lineage>
        <taxon>Eukaryota</taxon>
        <taxon>Viridiplantae</taxon>
        <taxon>Streptophyta</taxon>
        <taxon>Embryophyta</taxon>
        <taxon>Tracheophyta</taxon>
        <taxon>Spermatophyta</taxon>
        <taxon>Magnoliopsida</taxon>
        <taxon>eudicotyledons</taxon>
        <taxon>Gunneridae</taxon>
        <taxon>Pentapetalae</taxon>
        <taxon>rosids</taxon>
        <taxon>malvids</taxon>
        <taxon>Malvales</taxon>
        <taxon>Malvaceae</taxon>
        <taxon>Grewioideae</taxon>
        <taxon>Apeibeae</taxon>
        <taxon>Corchorus</taxon>
    </lineage>
</organism>
<name>A0A1R3JIQ2_COCAP</name>
<proteinExistence type="predicted"/>